<keyword evidence="7" id="KW-0131">Cell cycle</keyword>
<evidence type="ECO:0000256" key="1">
    <source>
        <dbReference type="ARBA" id="ARBA00004141"/>
    </source>
</evidence>
<evidence type="ECO:0000256" key="7">
    <source>
        <dbReference type="HAMAP-Rule" id="MF_00038"/>
    </source>
</evidence>
<comment type="catalytic activity">
    <reaction evidence="7">
        <text>UDP-N-acetyl-alpha-D-muramoyl-L-alanyl-gamma-D-glutamyl-meso-2,6-diaminopimeloyl-D-alanyl-D-alanine + di-trans,octa-cis-undecaprenyl phosphate = di-trans,octa-cis-undecaprenyl diphospho-N-acetyl-alpha-D-muramoyl-L-alanyl-D-glutamyl-meso-2,6-diaminopimeloyl-D-alanyl-D-alanine + UMP</text>
        <dbReference type="Rhea" id="RHEA:28386"/>
        <dbReference type="ChEBI" id="CHEBI:57865"/>
        <dbReference type="ChEBI" id="CHEBI:60392"/>
        <dbReference type="ChEBI" id="CHEBI:61386"/>
        <dbReference type="ChEBI" id="CHEBI:61387"/>
        <dbReference type="EC" id="2.7.8.13"/>
    </reaction>
</comment>
<feature type="transmembrane region" description="Helical" evidence="7">
    <location>
        <begin position="117"/>
        <end position="136"/>
    </location>
</feature>
<feature type="transmembrane region" description="Helical" evidence="7">
    <location>
        <begin position="85"/>
        <end position="105"/>
    </location>
</feature>
<keyword evidence="7" id="KW-1003">Cell membrane</keyword>
<keyword evidence="11" id="KW-1185">Reference proteome</keyword>
<dbReference type="OrthoDB" id="9805475at2"/>
<dbReference type="GO" id="GO:0009252">
    <property type="term" value="P:peptidoglycan biosynthetic process"/>
    <property type="evidence" value="ECO:0007669"/>
    <property type="project" value="UniProtKB-UniRule"/>
</dbReference>
<dbReference type="InterPro" id="IPR018480">
    <property type="entry name" value="PNAcMuramoyl-5peptid_Trfase_CS"/>
</dbReference>
<evidence type="ECO:0000313" key="10">
    <source>
        <dbReference type="EMBL" id="OBY12010.1"/>
    </source>
</evidence>
<evidence type="ECO:0000256" key="5">
    <source>
        <dbReference type="ARBA" id="ARBA00022989"/>
    </source>
</evidence>
<feature type="transmembrane region" description="Helical" evidence="7">
    <location>
        <begin position="56"/>
        <end position="79"/>
    </location>
</feature>
<feature type="transmembrane region" description="Helical" evidence="7">
    <location>
        <begin position="205"/>
        <end position="223"/>
    </location>
</feature>
<comment type="pathway">
    <text evidence="7">Cell wall biogenesis; peptidoglycan biosynthesis.</text>
</comment>
<dbReference type="GO" id="GO:0051992">
    <property type="term" value="F:UDP-N-acetylmuramoyl-L-alanyl-D-glutamyl-meso-2,6-diaminopimelyl-D-alanyl-D-alanine:undecaprenyl-phosphate transferase activity"/>
    <property type="evidence" value="ECO:0007669"/>
    <property type="project" value="RHEA"/>
</dbReference>
<dbReference type="EMBL" id="MAPZ01000010">
    <property type="protein sequence ID" value="OBY12010.1"/>
    <property type="molecule type" value="Genomic_DNA"/>
</dbReference>
<dbReference type="GO" id="GO:0008360">
    <property type="term" value="P:regulation of cell shape"/>
    <property type="evidence" value="ECO:0007669"/>
    <property type="project" value="UniProtKB-KW"/>
</dbReference>
<dbReference type="eggNOG" id="COG0472">
    <property type="taxonomic scope" value="Bacteria"/>
</dbReference>
<proteinExistence type="inferred from homology"/>
<dbReference type="GO" id="GO:0005886">
    <property type="term" value="C:plasma membrane"/>
    <property type="evidence" value="ECO:0007669"/>
    <property type="project" value="UniProtKB-SubCell"/>
</dbReference>
<dbReference type="CDD" id="cd06852">
    <property type="entry name" value="GT_MraY"/>
    <property type="match status" value="1"/>
</dbReference>
<comment type="subcellular location">
    <subcellularLocation>
        <location evidence="7">Cell membrane</location>
        <topology evidence="7">Multi-pass membrane protein</topology>
    </subcellularLocation>
    <subcellularLocation>
        <location evidence="1">Membrane</location>
        <topology evidence="1">Multi-pass membrane protein</topology>
    </subcellularLocation>
</comment>
<dbReference type="Proteomes" id="UP000092714">
    <property type="component" value="Unassembled WGS sequence"/>
</dbReference>
<dbReference type="GeneID" id="42775490"/>
<keyword evidence="7 9" id="KW-0460">Magnesium</keyword>
<dbReference type="GO" id="GO:0051301">
    <property type="term" value="P:cell division"/>
    <property type="evidence" value="ECO:0007669"/>
    <property type="project" value="UniProtKB-KW"/>
</dbReference>
<dbReference type="GO" id="GO:0046872">
    <property type="term" value="F:metal ion binding"/>
    <property type="evidence" value="ECO:0007669"/>
    <property type="project" value="UniProtKB-KW"/>
</dbReference>
<keyword evidence="5 7" id="KW-1133">Transmembrane helix</keyword>
<keyword evidence="7" id="KW-0573">Peptidoglycan synthesis</keyword>
<dbReference type="EC" id="2.7.8.13" evidence="7 8"/>
<keyword evidence="4 7" id="KW-0812">Transmembrane</keyword>
<dbReference type="RefSeq" id="WP_027097654.1">
    <property type="nucleotide sequence ID" value="NZ_CABJAZ010000002.1"/>
</dbReference>
<keyword evidence="7 9" id="KW-0479">Metal-binding</keyword>
<evidence type="ECO:0000256" key="6">
    <source>
        <dbReference type="ARBA" id="ARBA00023136"/>
    </source>
</evidence>
<feature type="transmembrane region" description="Helical" evidence="7">
    <location>
        <begin position="12"/>
        <end position="35"/>
    </location>
</feature>
<dbReference type="HAMAP" id="MF_00038">
    <property type="entry name" value="MraY"/>
    <property type="match status" value="1"/>
</dbReference>
<dbReference type="InterPro" id="IPR003524">
    <property type="entry name" value="PNAcMuramoyl-5peptid_Trfase"/>
</dbReference>
<dbReference type="PROSITE" id="PS01348">
    <property type="entry name" value="MRAY_2"/>
    <property type="match status" value="1"/>
</dbReference>
<dbReference type="PANTHER" id="PTHR22926:SF5">
    <property type="entry name" value="PHOSPHO-N-ACETYLMURAMOYL-PENTAPEPTIDE-TRANSFERASE HOMOLOG"/>
    <property type="match status" value="1"/>
</dbReference>
<keyword evidence="7" id="KW-0133">Cell shape</keyword>
<dbReference type="GO" id="GO:0008963">
    <property type="term" value="F:phospho-N-acetylmuramoyl-pentapeptide-transferase activity"/>
    <property type="evidence" value="ECO:0007669"/>
    <property type="project" value="UniProtKB-UniRule"/>
</dbReference>
<keyword evidence="3 7" id="KW-0808">Transferase</keyword>
<dbReference type="AlphaFoldDB" id="A0A174TUX0"/>
<keyword evidence="7" id="KW-0961">Cell wall biogenesis/degradation</keyword>
<dbReference type="Pfam" id="PF00953">
    <property type="entry name" value="Glycos_transf_4"/>
    <property type="match status" value="1"/>
</dbReference>
<comment type="caution">
    <text evidence="10">The sequence shown here is derived from an EMBL/GenBank/DDBJ whole genome shotgun (WGS) entry which is preliminary data.</text>
</comment>
<evidence type="ECO:0000256" key="2">
    <source>
        <dbReference type="ARBA" id="ARBA00005583"/>
    </source>
</evidence>
<name>A0A174TUX0_9CLOT</name>
<feature type="binding site" evidence="9">
    <location>
        <position position="174"/>
    </location>
    <ligand>
        <name>Mg(2+)</name>
        <dbReference type="ChEBI" id="CHEBI:18420"/>
    </ligand>
</feature>
<feature type="transmembrane region" description="Helical" evidence="7">
    <location>
        <begin position="230"/>
        <end position="251"/>
    </location>
</feature>
<sequence>MGELFSGFFNRTVLVAFGLGLVFSLILGPIIIPMLHKLKFGQNIRKDGPQSHMKKAGTPTIGGLIFLISITLVMIIMRYKFTSEGMIVLYGTLAFGLIGFLDDILKIIHKENEGLKSGQKFILQIIFSVALAYYGYKFVGTSISIPFADFAIDLKWIYIPFVIFYYAAITNAVNLTDGLDGLATSVSVLVFTFFSILAFNMGHYSVAVFAIALVGALIGFLKFNAYKARVFMGDTGSLALGGALATIMMVLKTPLVVLIVGGIYVAETLSVVIQVTSFKLTGKRVFKMAPLHHHFEQCGWSEVKIVTVFSIITLILCIIGFVSL</sequence>
<dbReference type="GO" id="GO:0071555">
    <property type="term" value="P:cell wall organization"/>
    <property type="evidence" value="ECO:0007669"/>
    <property type="project" value="UniProtKB-KW"/>
</dbReference>
<dbReference type="PANTHER" id="PTHR22926">
    <property type="entry name" value="PHOSPHO-N-ACETYLMURAMOYL-PENTAPEPTIDE-TRANSFERASE"/>
    <property type="match status" value="1"/>
</dbReference>
<evidence type="ECO:0000256" key="8">
    <source>
        <dbReference type="NCBIfam" id="TIGR00445"/>
    </source>
</evidence>
<organism evidence="10 11">
    <name type="scientific">Clostridium paraputrificum</name>
    <dbReference type="NCBI Taxonomy" id="29363"/>
    <lineage>
        <taxon>Bacteria</taxon>
        <taxon>Bacillati</taxon>
        <taxon>Bacillota</taxon>
        <taxon>Clostridia</taxon>
        <taxon>Eubacteriales</taxon>
        <taxon>Clostridiaceae</taxon>
        <taxon>Clostridium</taxon>
    </lineage>
</organism>
<evidence type="ECO:0000256" key="9">
    <source>
        <dbReference type="PIRSR" id="PIRSR600715-1"/>
    </source>
</evidence>
<comment type="cofactor">
    <cofactor evidence="7 9">
        <name>Mg(2+)</name>
        <dbReference type="ChEBI" id="CHEBI:18420"/>
    </cofactor>
</comment>
<feature type="transmembrane region" description="Helical" evidence="7">
    <location>
        <begin position="182"/>
        <end position="199"/>
    </location>
</feature>
<evidence type="ECO:0000313" key="11">
    <source>
        <dbReference type="Proteomes" id="UP000092714"/>
    </source>
</evidence>
<evidence type="ECO:0000256" key="4">
    <source>
        <dbReference type="ARBA" id="ARBA00022692"/>
    </source>
</evidence>
<feature type="transmembrane region" description="Helical" evidence="7">
    <location>
        <begin position="303"/>
        <end position="322"/>
    </location>
</feature>
<gene>
    <name evidence="7" type="primary">mraY</name>
    <name evidence="10" type="ORF">CP373A1_03545</name>
</gene>
<evidence type="ECO:0000256" key="3">
    <source>
        <dbReference type="ARBA" id="ARBA00022679"/>
    </source>
</evidence>
<accession>A0A174TUX0</accession>
<feature type="transmembrane region" description="Helical" evidence="7">
    <location>
        <begin position="156"/>
        <end position="175"/>
    </location>
</feature>
<keyword evidence="7" id="KW-0132">Cell division</keyword>
<dbReference type="UniPathway" id="UPA00219"/>
<reference evidence="10 11" key="1">
    <citation type="submission" date="2016-06" db="EMBL/GenBank/DDBJ databases">
        <authorList>
            <person name="Kjaerup R.B."/>
            <person name="Dalgaard T.S."/>
            <person name="Juul-Madsen H.R."/>
        </authorList>
    </citation>
    <scope>NUCLEOTIDE SEQUENCE [LARGE SCALE GENOMIC DNA]</scope>
    <source>
        <strain evidence="10 11">373-A1</strain>
    </source>
</reference>
<dbReference type="InterPro" id="IPR000715">
    <property type="entry name" value="Glycosyl_transferase_4"/>
</dbReference>
<keyword evidence="6 7" id="KW-0472">Membrane</keyword>
<comment type="similarity">
    <text evidence="2 7">Belongs to the glycosyltransferase 4 family. MraY subfamily.</text>
</comment>
<protein>
    <recommendedName>
        <fullName evidence="7 8">Phospho-N-acetylmuramoyl-pentapeptide-transferase</fullName>
        <ecNumber evidence="7 8">2.7.8.13</ecNumber>
    </recommendedName>
    <alternativeName>
        <fullName evidence="7">UDP-MurNAc-pentapeptide phosphotransferase</fullName>
    </alternativeName>
</protein>
<comment type="function">
    <text evidence="7">Catalyzes the initial step of the lipid cycle reactions in the biosynthesis of the cell wall peptidoglycan: transfers peptidoglycan precursor phospho-MurNAc-pentapeptide from UDP-MurNAc-pentapeptide onto the lipid carrier undecaprenyl phosphate, yielding undecaprenyl-pyrophosphoryl-MurNAc-pentapeptide, known as lipid I.</text>
</comment>
<feature type="binding site" evidence="9">
    <location>
        <position position="234"/>
    </location>
    <ligand>
        <name>Mg(2+)</name>
        <dbReference type="ChEBI" id="CHEBI:18420"/>
    </ligand>
</feature>
<dbReference type="NCBIfam" id="TIGR00445">
    <property type="entry name" value="mraY"/>
    <property type="match status" value="1"/>
</dbReference>